<gene>
    <name evidence="3" type="ORF">NE237_016220</name>
</gene>
<keyword evidence="4" id="KW-1185">Reference proteome</keyword>
<dbReference type="EMBL" id="JAMYWD010000006">
    <property type="protein sequence ID" value="KAJ4969519.1"/>
    <property type="molecule type" value="Genomic_DNA"/>
</dbReference>
<keyword evidence="1" id="KW-0472">Membrane</keyword>
<keyword evidence="1" id="KW-1133">Transmembrane helix</keyword>
<dbReference type="PANTHER" id="PTHR45662:SF10">
    <property type="entry name" value="PHOSPHOINOSITIDE PHOSPHATASE SAC8"/>
    <property type="match status" value="1"/>
</dbReference>
<feature type="domain" description="SAC" evidence="2">
    <location>
        <begin position="115"/>
        <end position="270"/>
    </location>
</feature>
<comment type="caution">
    <text evidence="3">The sequence shown here is derived from an EMBL/GenBank/DDBJ whole genome shotgun (WGS) entry which is preliminary data.</text>
</comment>
<name>A0A9Q0KFU5_9MAGN</name>
<dbReference type="GO" id="GO:0043812">
    <property type="term" value="F:phosphatidylinositol-4-phosphate phosphatase activity"/>
    <property type="evidence" value="ECO:0007669"/>
    <property type="project" value="TreeGrafter"/>
</dbReference>
<evidence type="ECO:0000313" key="3">
    <source>
        <dbReference type="EMBL" id="KAJ4969519.1"/>
    </source>
</evidence>
<protein>
    <recommendedName>
        <fullName evidence="2">SAC domain-containing protein</fullName>
    </recommendedName>
</protein>
<evidence type="ECO:0000259" key="2">
    <source>
        <dbReference type="PROSITE" id="PS50275"/>
    </source>
</evidence>
<keyword evidence="1" id="KW-0812">Transmembrane</keyword>
<reference evidence="3" key="1">
    <citation type="journal article" date="2023" name="Plant J.">
        <title>The genome of the king protea, Protea cynaroides.</title>
        <authorList>
            <person name="Chang J."/>
            <person name="Duong T.A."/>
            <person name="Schoeman C."/>
            <person name="Ma X."/>
            <person name="Roodt D."/>
            <person name="Barker N."/>
            <person name="Li Z."/>
            <person name="Van de Peer Y."/>
            <person name="Mizrachi E."/>
        </authorList>
    </citation>
    <scope>NUCLEOTIDE SEQUENCE</scope>
    <source>
        <tissue evidence="3">Young leaves</tissue>
    </source>
</reference>
<dbReference type="PANTHER" id="PTHR45662">
    <property type="entry name" value="PHOSPHATIDYLINOSITIDE PHOSPHATASE SAC1"/>
    <property type="match status" value="1"/>
</dbReference>
<dbReference type="GO" id="GO:0005783">
    <property type="term" value="C:endoplasmic reticulum"/>
    <property type="evidence" value="ECO:0007669"/>
    <property type="project" value="TreeGrafter"/>
</dbReference>
<proteinExistence type="predicted"/>
<evidence type="ECO:0000256" key="1">
    <source>
        <dbReference type="SAM" id="Phobius"/>
    </source>
</evidence>
<accession>A0A9Q0KFU5</accession>
<organism evidence="3 4">
    <name type="scientific">Protea cynaroides</name>
    <dbReference type="NCBI Taxonomy" id="273540"/>
    <lineage>
        <taxon>Eukaryota</taxon>
        <taxon>Viridiplantae</taxon>
        <taxon>Streptophyta</taxon>
        <taxon>Embryophyta</taxon>
        <taxon>Tracheophyta</taxon>
        <taxon>Spermatophyta</taxon>
        <taxon>Magnoliopsida</taxon>
        <taxon>Proteales</taxon>
        <taxon>Proteaceae</taxon>
        <taxon>Protea</taxon>
    </lineage>
</organism>
<feature type="transmembrane region" description="Helical" evidence="1">
    <location>
        <begin position="265"/>
        <end position="287"/>
    </location>
</feature>
<evidence type="ECO:0000313" key="4">
    <source>
        <dbReference type="Proteomes" id="UP001141806"/>
    </source>
</evidence>
<dbReference type="GO" id="GO:0046856">
    <property type="term" value="P:phosphatidylinositol dephosphorylation"/>
    <property type="evidence" value="ECO:0007669"/>
    <property type="project" value="TreeGrafter"/>
</dbReference>
<sequence length="302" mass="34070">MENRDPSEAFAMRTDGVVGVPDKFVIMSLILPIKPSPSVVLMATLTPKLVIHVLEVLLKFLKFMGRSEQYNYPQKSVEAYLMTVANCGINSGLTLALFGTKICWKSLLSCKLDPFIIPLIQGNILSLSLHMLSPLYYLNLSLSWSRCTQCLGTRMWSRGANPEGDTANFIETEQLLELDGFKSSFLLVQGSIPLIWEQIVDLSYKPQLKIINHEDSSKVVEHQFHDLTQRYGEVMVVDITDEHGDESKINTAFTAEVQKLSHVRYVLLTFITIRAIQTLIIYSFSMIKSLRTLKSKDTSSLT</sequence>
<dbReference type="AlphaFoldDB" id="A0A9Q0KFU5"/>
<dbReference type="Pfam" id="PF02383">
    <property type="entry name" value="Syja_N"/>
    <property type="match status" value="1"/>
</dbReference>
<dbReference type="Proteomes" id="UP001141806">
    <property type="component" value="Unassembled WGS sequence"/>
</dbReference>
<dbReference type="InterPro" id="IPR002013">
    <property type="entry name" value="SAC_dom"/>
</dbReference>
<dbReference type="PROSITE" id="PS50275">
    <property type="entry name" value="SAC"/>
    <property type="match status" value="1"/>
</dbReference>
<dbReference type="OrthoDB" id="405996at2759"/>